<feature type="region of interest" description="Disordered" evidence="1">
    <location>
        <begin position="1"/>
        <end position="24"/>
    </location>
</feature>
<proteinExistence type="predicted"/>
<gene>
    <name evidence="2" type="ORF">FVE85_7216</name>
</gene>
<feature type="compositionally biased region" description="Basic residues" evidence="1">
    <location>
        <begin position="269"/>
        <end position="279"/>
    </location>
</feature>
<name>A0A5J4Z6V8_PORPP</name>
<evidence type="ECO:0000256" key="1">
    <source>
        <dbReference type="SAM" id="MobiDB-lite"/>
    </source>
</evidence>
<dbReference type="EMBL" id="VRMN01000001">
    <property type="protein sequence ID" value="KAA8499631.1"/>
    <property type="molecule type" value="Genomic_DNA"/>
</dbReference>
<feature type="region of interest" description="Disordered" evidence="1">
    <location>
        <begin position="181"/>
        <end position="297"/>
    </location>
</feature>
<evidence type="ECO:0000313" key="2">
    <source>
        <dbReference type="EMBL" id="KAA8499631.1"/>
    </source>
</evidence>
<evidence type="ECO:0000313" key="3">
    <source>
        <dbReference type="Proteomes" id="UP000324585"/>
    </source>
</evidence>
<dbReference type="AlphaFoldDB" id="A0A5J4Z6V8"/>
<dbReference type="Proteomes" id="UP000324585">
    <property type="component" value="Unassembled WGS sequence"/>
</dbReference>
<reference evidence="3" key="1">
    <citation type="journal article" date="2019" name="Nat. Commun.">
        <title>Expansion of phycobilisome linker gene families in mesophilic red algae.</title>
        <authorList>
            <person name="Lee J."/>
            <person name="Kim D."/>
            <person name="Bhattacharya D."/>
            <person name="Yoon H.S."/>
        </authorList>
    </citation>
    <scope>NUCLEOTIDE SEQUENCE [LARGE SCALE GENOMIC DNA]</scope>
    <source>
        <strain evidence="3">CCMP 1328</strain>
    </source>
</reference>
<protein>
    <submittedName>
        <fullName evidence="2">Uncharacterized protein</fullName>
    </submittedName>
</protein>
<comment type="caution">
    <text evidence="2">The sequence shown here is derived from an EMBL/GenBank/DDBJ whole genome shotgun (WGS) entry which is preliminary data.</text>
</comment>
<feature type="compositionally biased region" description="Basic residues" evidence="1">
    <location>
        <begin position="223"/>
        <end position="236"/>
    </location>
</feature>
<accession>A0A5J4Z6V8</accession>
<keyword evidence="3" id="KW-1185">Reference proteome</keyword>
<sequence>MEREERKGCGTTFSRVPSAERGPGDVMMGAFPGERSMESEFLECIRNPELLQSAFALDWCVMTKAEMNSINVAAAAAAARKNLASSGVPPLDVDEYGEDVYEDEHDVDELMDDDDVDSAHGDGDSSCSMCRRCQLRRRLERKLAARKMLCMLDELDNRPDGPLDICDTGLSLADRRDGLGHLSGKGSGSMSLRRGNGAGQVEDDRSIDDLLSFIGEKPQGGKEKRKTKSKKRKNKSKSVSSNGHQEENRAAVQGDKTELGSAESAQHIIHAKNGKKKDTKKSCAGTNLATAAPERGYAADRSERLIVDIAKNVAEDEEDQDIDSSADCDATGATGLLESALESLLKMDQEIEDDIRFDDITPEEHAALDREVEEFRIRLESCRSCPG</sequence>
<organism evidence="2 3">
    <name type="scientific">Porphyridium purpureum</name>
    <name type="common">Red alga</name>
    <name type="synonym">Porphyridium cruentum</name>
    <dbReference type="NCBI Taxonomy" id="35688"/>
    <lineage>
        <taxon>Eukaryota</taxon>
        <taxon>Rhodophyta</taxon>
        <taxon>Bangiophyceae</taxon>
        <taxon>Porphyridiales</taxon>
        <taxon>Porphyridiaceae</taxon>
        <taxon>Porphyridium</taxon>
    </lineage>
</organism>